<keyword evidence="3" id="KW-1185">Reference proteome</keyword>
<sequence>MPQTSNRRSRIPLPHKAHGRANRKAEGTMPITDVVFDYCGVLLDWRPELTMEGLVPTPVIRRVLDRADPYGFWHYDLMSDLGWSPEQVLADFRRRHPHDDALNEAMRLYFANYRRAFAGMMPGMPALLHELHEHGYRLWGLTNFSTPFVTLAHAEFPAMHLLGGTIVSSQERCAKPDPQIYEIAIERFGLRPEQAMFFDDKFENARAATEIGLHGVQFIDAGQALQAVRDAR</sequence>
<gene>
    <name evidence="2" type="ORF">B1400_0321</name>
</gene>
<dbReference type="Proteomes" id="UP000217986">
    <property type="component" value="Unassembled WGS sequence"/>
</dbReference>
<accession>A0A2A2ELJ9</accession>
<comment type="caution">
    <text evidence="2">The sequence shown here is derived from an EMBL/GenBank/DDBJ whole genome shotgun (WGS) entry which is preliminary data.</text>
</comment>
<reference evidence="2 3" key="1">
    <citation type="journal article" date="2017" name="ISME J.">
        <title>Unveiling bifidobacterial biogeography across the mammalian branch of the tree of life.</title>
        <authorList>
            <person name="Milani C."/>
            <person name="Mangifesta M."/>
            <person name="Mancabelli L."/>
            <person name="Lugli G.A."/>
            <person name="James K."/>
            <person name="Duranti S."/>
            <person name="Turroni F."/>
            <person name="Ferrario C."/>
            <person name="Ossiprandi M.C."/>
            <person name="van Sinderen D."/>
            <person name="Ventura M."/>
        </authorList>
    </citation>
    <scope>NUCLEOTIDE SEQUENCE [LARGE SCALE GENOMIC DNA]</scope>
    <source>
        <strain evidence="2 3">70</strain>
    </source>
</reference>
<dbReference type="InterPro" id="IPR036412">
    <property type="entry name" value="HAD-like_sf"/>
</dbReference>
<dbReference type="CDD" id="cd02603">
    <property type="entry name" value="HAD_sEH-N_like"/>
    <property type="match status" value="1"/>
</dbReference>
<name>A0A2A2ELJ9_9BIFI</name>
<evidence type="ECO:0000313" key="3">
    <source>
        <dbReference type="Proteomes" id="UP000217986"/>
    </source>
</evidence>
<dbReference type="Pfam" id="PF00702">
    <property type="entry name" value="Hydrolase"/>
    <property type="match status" value="1"/>
</dbReference>
<dbReference type="PANTHER" id="PTHR43611:SF3">
    <property type="entry name" value="FLAVIN MONONUCLEOTIDE HYDROLASE 1, CHLOROPLATIC"/>
    <property type="match status" value="1"/>
</dbReference>
<feature type="region of interest" description="Disordered" evidence="1">
    <location>
        <begin position="1"/>
        <end position="24"/>
    </location>
</feature>
<dbReference type="SFLD" id="SFLDG01129">
    <property type="entry name" value="C1.5:_HAD__Beta-PGM__Phosphata"/>
    <property type="match status" value="1"/>
</dbReference>
<keyword evidence="2" id="KW-0378">Hydrolase</keyword>
<dbReference type="PANTHER" id="PTHR43611">
    <property type="entry name" value="ALPHA-D-GLUCOSE 1-PHOSPHATE PHOSPHATASE"/>
    <property type="match status" value="1"/>
</dbReference>
<organism evidence="2 3">
    <name type="scientific">Bifidobacterium italicum</name>
    <dbReference type="NCBI Taxonomy" id="1960968"/>
    <lineage>
        <taxon>Bacteria</taxon>
        <taxon>Bacillati</taxon>
        <taxon>Actinomycetota</taxon>
        <taxon>Actinomycetes</taxon>
        <taxon>Bifidobacteriales</taxon>
        <taxon>Bifidobacteriaceae</taxon>
        <taxon>Bifidobacterium</taxon>
    </lineage>
</organism>
<feature type="compositionally biased region" description="Basic residues" evidence="1">
    <location>
        <begin position="7"/>
        <end position="22"/>
    </location>
</feature>
<evidence type="ECO:0000256" key="1">
    <source>
        <dbReference type="SAM" id="MobiDB-lite"/>
    </source>
</evidence>
<protein>
    <submittedName>
        <fullName evidence="2">Alpha/beta hydrolase</fullName>
    </submittedName>
</protein>
<dbReference type="EMBL" id="MVOG01000005">
    <property type="protein sequence ID" value="PAU69786.1"/>
    <property type="molecule type" value="Genomic_DNA"/>
</dbReference>
<dbReference type="NCBIfam" id="TIGR01509">
    <property type="entry name" value="HAD-SF-IA-v3"/>
    <property type="match status" value="1"/>
</dbReference>
<dbReference type="SFLD" id="SFLDS00003">
    <property type="entry name" value="Haloacid_Dehalogenase"/>
    <property type="match status" value="1"/>
</dbReference>
<evidence type="ECO:0000313" key="2">
    <source>
        <dbReference type="EMBL" id="PAU69786.1"/>
    </source>
</evidence>
<dbReference type="Gene3D" id="3.40.50.1000">
    <property type="entry name" value="HAD superfamily/HAD-like"/>
    <property type="match status" value="1"/>
</dbReference>
<proteinExistence type="predicted"/>
<dbReference type="GO" id="GO:0016787">
    <property type="term" value="F:hydrolase activity"/>
    <property type="evidence" value="ECO:0007669"/>
    <property type="project" value="UniProtKB-KW"/>
</dbReference>
<dbReference type="InterPro" id="IPR006439">
    <property type="entry name" value="HAD-SF_hydro_IA"/>
</dbReference>
<dbReference type="SUPFAM" id="SSF56784">
    <property type="entry name" value="HAD-like"/>
    <property type="match status" value="1"/>
</dbReference>
<dbReference type="InterPro" id="IPR023214">
    <property type="entry name" value="HAD_sf"/>
</dbReference>
<dbReference type="AlphaFoldDB" id="A0A2A2ELJ9"/>